<dbReference type="AlphaFoldDB" id="A0A392TTW1"/>
<comment type="caution">
    <text evidence="1">The sequence shown here is derived from an EMBL/GenBank/DDBJ whole genome shotgun (WGS) entry which is preliminary data.</text>
</comment>
<feature type="non-terminal residue" evidence="1">
    <location>
        <position position="1"/>
    </location>
</feature>
<accession>A0A392TTW1</accession>
<sequence length="25" mass="3090">LWERVWARKLSRLVVDAYSMLRLLD</sequence>
<protein>
    <submittedName>
        <fullName evidence="1">Uncharacterized protein</fullName>
    </submittedName>
</protein>
<dbReference type="Proteomes" id="UP000265520">
    <property type="component" value="Unassembled WGS sequence"/>
</dbReference>
<keyword evidence="2" id="KW-1185">Reference proteome</keyword>
<name>A0A392TTW1_9FABA</name>
<evidence type="ECO:0000313" key="2">
    <source>
        <dbReference type="Proteomes" id="UP000265520"/>
    </source>
</evidence>
<dbReference type="EMBL" id="LXQA010645284">
    <property type="protein sequence ID" value="MCI63877.1"/>
    <property type="molecule type" value="Genomic_DNA"/>
</dbReference>
<proteinExistence type="predicted"/>
<reference evidence="1 2" key="1">
    <citation type="journal article" date="2018" name="Front. Plant Sci.">
        <title>Red Clover (Trifolium pratense) and Zigzag Clover (T. medium) - A Picture of Genomic Similarities and Differences.</title>
        <authorList>
            <person name="Dluhosova J."/>
            <person name="Istvanek J."/>
            <person name="Nedelnik J."/>
            <person name="Repkova J."/>
        </authorList>
    </citation>
    <scope>NUCLEOTIDE SEQUENCE [LARGE SCALE GENOMIC DNA]</scope>
    <source>
        <strain evidence="2">cv. 10/8</strain>
        <tissue evidence="1">Leaf</tissue>
    </source>
</reference>
<organism evidence="1 2">
    <name type="scientific">Trifolium medium</name>
    <dbReference type="NCBI Taxonomy" id="97028"/>
    <lineage>
        <taxon>Eukaryota</taxon>
        <taxon>Viridiplantae</taxon>
        <taxon>Streptophyta</taxon>
        <taxon>Embryophyta</taxon>
        <taxon>Tracheophyta</taxon>
        <taxon>Spermatophyta</taxon>
        <taxon>Magnoliopsida</taxon>
        <taxon>eudicotyledons</taxon>
        <taxon>Gunneridae</taxon>
        <taxon>Pentapetalae</taxon>
        <taxon>rosids</taxon>
        <taxon>fabids</taxon>
        <taxon>Fabales</taxon>
        <taxon>Fabaceae</taxon>
        <taxon>Papilionoideae</taxon>
        <taxon>50 kb inversion clade</taxon>
        <taxon>NPAAA clade</taxon>
        <taxon>Hologalegina</taxon>
        <taxon>IRL clade</taxon>
        <taxon>Trifolieae</taxon>
        <taxon>Trifolium</taxon>
    </lineage>
</organism>
<evidence type="ECO:0000313" key="1">
    <source>
        <dbReference type="EMBL" id="MCI63877.1"/>
    </source>
</evidence>